<reference evidence="6" key="1">
    <citation type="submission" date="2016-11" db="EMBL/GenBank/DDBJ databases">
        <authorList>
            <person name="Jaros S."/>
            <person name="Januszkiewicz K."/>
            <person name="Wedrychowicz H."/>
        </authorList>
    </citation>
    <scope>NUCLEOTIDE SEQUENCE [LARGE SCALE GENOMIC DNA]</scope>
    <source>
        <strain evidence="6">DSM 4029</strain>
    </source>
</reference>
<evidence type="ECO:0000256" key="3">
    <source>
        <dbReference type="ARBA" id="ARBA00022839"/>
    </source>
</evidence>
<proteinExistence type="predicted"/>
<dbReference type="InterPro" id="IPR012337">
    <property type="entry name" value="RNaseH-like_sf"/>
</dbReference>
<evidence type="ECO:0000313" key="5">
    <source>
        <dbReference type="EMBL" id="SHG13232.1"/>
    </source>
</evidence>
<evidence type="ECO:0000256" key="1">
    <source>
        <dbReference type="ARBA" id="ARBA00022722"/>
    </source>
</evidence>
<dbReference type="InterPro" id="IPR051274">
    <property type="entry name" value="3-5_Exoribonuclease"/>
</dbReference>
<protein>
    <submittedName>
        <fullName evidence="5">Inhibitor of the KinA pathway to sporulation, predicted exonuclease</fullName>
    </submittedName>
</protein>
<accession>A0AAQ1RW47</accession>
<comment type="caution">
    <text evidence="5">The sequence shown here is derived from an EMBL/GenBank/DDBJ whole genome shotgun (WGS) entry which is preliminary data.</text>
</comment>
<dbReference type="GO" id="GO:0000175">
    <property type="term" value="F:3'-5'-RNA exonuclease activity"/>
    <property type="evidence" value="ECO:0007669"/>
    <property type="project" value="InterPro"/>
</dbReference>
<dbReference type="GO" id="GO:0003676">
    <property type="term" value="F:nucleic acid binding"/>
    <property type="evidence" value="ECO:0007669"/>
    <property type="project" value="InterPro"/>
</dbReference>
<evidence type="ECO:0000313" key="6">
    <source>
        <dbReference type="Proteomes" id="UP000184089"/>
    </source>
</evidence>
<gene>
    <name evidence="5" type="ORF">SAMN05444424_1589</name>
</gene>
<feature type="domain" description="Exonuclease" evidence="4">
    <location>
        <begin position="20"/>
        <end position="199"/>
    </location>
</feature>
<dbReference type="InterPro" id="IPR047201">
    <property type="entry name" value="ERI-1_3'hExo-like"/>
</dbReference>
<keyword evidence="2" id="KW-0378">Hydrolase</keyword>
<dbReference type="PANTHER" id="PTHR23044">
    <property type="entry name" value="3'-5' EXONUCLEASE ERI1-RELATED"/>
    <property type="match status" value="1"/>
</dbReference>
<keyword evidence="1" id="KW-0540">Nuclease</keyword>
<dbReference type="SMART" id="SM00479">
    <property type="entry name" value="EXOIII"/>
    <property type="match status" value="1"/>
</dbReference>
<dbReference type="Gene3D" id="3.30.420.10">
    <property type="entry name" value="Ribonuclease H-like superfamily/Ribonuclease H"/>
    <property type="match status" value="1"/>
</dbReference>
<dbReference type="Pfam" id="PF00929">
    <property type="entry name" value="RNase_T"/>
    <property type="match status" value="1"/>
</dbReference>
<organism evidence="5 6">
    <name type="scientific">Bittarella massiliensis</name>
    <name type="common">ex Durand et al. 2017</name>
    <dbReference type="NCBI Taxonomy" id="1720313"/>
    <lineage>
        <taxon>Bacteria</taxon>
        <taxon>Bacillati</taxon>
        <taxon>Bacillota</taxon>
        <taxon>Clostridia</taxon>
        <taxon>Eubacteriales</taxon>
        <taxon>Oscillospiraceae</taxon>
        <taxon>Bittarella (ex Durand et al. 2017)</taxon>
    </lineage>
</organism>
<keyword evidence="3 5" id="KW-0269">Exonuclease</keyword>
<sequence length="328" mass="36433">MPGCWRKTAIGNREGTRRMNYVILDLEWNQPVSQDRAIEGLAGEIIQFGAVKLDGEKRVADSFEAVVRPCRYTKMNRYVKKLTGIDEKMLAGGMPFPQALDAFHRWCGEDFALLTWGHDDGPLLKENARLHDLPTDWIAAPYNLQVLFNEQVTGENRQWSLASGLEKLGLAPDDAAHDALHDARSTAQIAARLDLDKGIAGYRDATSALLCADVLASAGFRGLADPATALEGAVGEIPCPVCGQPLERGEWVEQNGEKRIAMAVCPEHGRFFVRLKLWRTGKTFSARRTLCRPDEQIDAFYREKALRARQRAEKRRADGATGEQAGEN</sequence>
<dbReference type="Proteomes" id="UP000184089">
    <property type="component" value="Unassembled WGS sequence"/>
</dbReference>
<dbReference type="InterPro" id="IPR036397">
    <property type="entry name" value="RNaseH_sf"/>
</dbReference>
<dbReference type="PANTHER" id="PTHR23044:SF61">
    <property type="entry name" value="3'-5' EXORIBONUCLEASE 1-RELATED"/>
    <property type="match status" value="1"/>
</dbReference>
<dbReference type="AlphaFoldDB" id="A0AAQ1RW47"/>
<name>A0AAQ1RW47_9FIRM</name>
<dbReference type="EMBL" id="FQVY01000002">
    <property type="protein sequence ID" value="SHG13232.1"/>
    <property type="molecule type" value="Genomic_DNA"/>
</dbReference>
<dbReference type="SUPFAM" id="SSF53098">
    <property type="entry name" value="Ribonuclease H-like"/>
    <property type="match status" value="1"/>
</dbReference>
<evidence type="ECO:0000259" key="4">
    <source>
        <dbReference type="SMART" id="SM00479"/>
    </source>
</evidence>
<evidence type="ECO:0000256" key="2">
    <source>
        <dbReference type="ARBA" id="ARBA00022801"/>
    </source>
</evidence>
<dbReference type="InterPro" id="IPR013520">
    <property type="entry name" value="Ribonucl_H"/>
</dbReference>
<dbReference type="CDD" id="cd06133">
    <property type="entry name" value="ERI-1_3'hExo_like"/>
    <property type="match status" value="1"/>
</dbReference>